<evidence type="ECO:0000313" key="2">
    <source>
        <dbReference type="EMBL" id="TDO25661.1"/>
    </source>
</evidence>
<comment type="caution">
    <text evidence="2">The sequence shown here is derived from an EMBL/GenBank/DDBJ whole genome shotgun (WGS) entry which is preliminary data.</text>
</comment>
<sequence length="148" mass="17465">MPDETGKRKFLRSFILQEDSPAYKKKKQKETEQTHPFPRKITPPEMCRCFIQEIADTFHTRILLNPLKIADGRCQMYDLGCRMSDLKSEICDLTSAIKSDISDPTSDINQPCFVLPFLPHLVPLLRFLFRGFLRHRSSWYYRKGRRLL</sequence>
<name>A0A4R6ITS2_9BACT</name>
<organism evidence="2 3">
    <name type="scientific">Sediminibacterium goheungense</name>
    <dbReference type="NCBI Taxonomy" id="1086393"/>
    <lineage>
        <taxon>Bacteria</taxon>
        <taxon>Pseudomonadati</taxon>
        <taxon>Bacteroidota</taxon>
        <taxon>Chitinophagia</taxon>
        <taxon>Chitinophagales</taxon>
        <taxon>Chitinophagaceae</taxon>
        <taxon>Sediminibacterium</taxon>
    </lineage>
</organism>
<protein>
    <submittedName>
        <fullName evidence="2">Uncharacterized protein</fullName>
    </submittedName>
</protein>
<evidence type="ECO:0000313" key="3">
    <source>
        <dbReference type="Proteomes" id="UP000295741"/>
    </source>
</evidence>
<gene>
    <name evidence="2" type="ORF">BC659_2583</name>
</gene>
<keyword evidence="3" id="KW-1185">Reference proteome</keyword>
<dbReference type="Proteomes" id="UP000295741">
    <property type="component" value="Unassembled WGS sequence"/>
</dbReference>
<dbReference type="EMBL" id="SNWP01000012">
    <property type="protein sequence ID" value="TDO25661.1"/>
    <property type="molecule type" value="Genomic_DNA"/>
</dbReference>
<evidence type="ECO:0000256" key="1">
    <source>
        <dbReference type="SAM" id="MobiDB-lite"/>
    </source>
</evidence>
<dbReference type="AlphaFoldDB" id="A0A4R6ITS2"/>
<proteinExistence type="predicted"/>
<accession>A0A4R6ITS2</accession>
<reference evidence="2 3" key="1">
    <citation type="submission" date="2019-03" db="EMBL/GenBank/DDBJ databases">
        <title>Genomic Encyclopedia of Archaeal and Bacterial Type Strains, Phase II (KMG-II): from individual species to whole genera.</title>
        <authorList>
            <person name="Goeker M."/>
        </authorList>
    </citation>
    <scope>NUCLEOTIDE SEQUENCE [LARGE SCALE GENOMIC DNA]</scope>
    <source>
        <strain evidence="2 3">DSM 28323</strain>
    </source>
</reference>
<feature type="region of interest" description="Disordered" evidence="1">
    <location>
        <begin position="16"/>
        <end position="38"/>
    </location>
</feature>